<keyword evidence="2" id="KW-0808">Transferase</keyword>
<dbReference type="Proteomes" id="UP000461948">
    <property type="component" value="Unassembled WGS sequence"/>
</dbReference>
<dbReference type="GO" id="GO:0016757">
    <property type="term" value="F:glycosyltransferase activity"/>
    <property type="evidence" value="ECO:0007669"/>
    <property type="project" value="InterPro"/>
</dbReference>
<comment type="caution">
    <text evidence="2">The sequence shown here is derived from an EMBL/GenBank/DDBJ whole genome shotgun (WGS) entry which is preliminary data.</text>
</comment>
<dbReference type="AlphaFoldDB" id="A0A7X2MQC1"/>
<proteinExistence type="predicted"/>
<evidence type="ECO:0000259" key="1">
    <source>
        <dbReference type="Pfam" id="PF00534"/>
    </source>
</evidence>
<feature type="non-terminal residue" evidence="2">
    <location>
        <position position="1"/>
    </location>
</feature>
<dbReference type="SUPFAM" id="SSF53756">
    <property type="entry name" value="UDP-Glycosyltransferase/glycogen phosphorylase"/>
    <property type="match status" value="1"/>
</dbReference>
<gene>
    <name evidence="2" type="ORF">GKC49_20415</name>
</gene>
<reference evidence="2 3" key="1">
    <citation type="submission" date="2019-11" db="EMBL/GenBank/DDBJ databases">
        <title>Draft Genome Sequence of Plant Growth-Promoting Rhizosphere-Associated Bacteria.</title>
        <authorList>
            <person name="Vasilyev I.Y."/>
            <person name="Radchenko V."/>
            <person name="Ilnitskaya E.V."/>
        </authorList>
    </citation>
    <scope>NUCLEOTIDE SEQUENCE [LARGE SCALE GENOMIC DNA]</scope>
    <source>
        <strain evidence="2 3">VRA_MhP_f</strain>
    </source>
</reference>
<protein>
    <submittedName>
        <fullName evidence="2">Glycosyltransferase</fullName>
    </submittedName>
</protein>
<dbReference type="Pfam" id="PF00534">
    <property type="entry name" value="Glycos_transf_1"/>
    <property type="match status" value="1"/>
</dbReference>
<feature type="domain" description="Glycosyl transferase family 1" evidence="1">
    <location>
        <begin position="5"/>
        <end position="120"/>
    </location>
</feature>
<evidence type="ECO:0000313" key="2">
    <source>
        <dbReference type="EMBL" id="MSE17379.1"/>
    </source>
</evidence>
<organism evidence="2 3">
    <name type="scientific">Enterobacter agglomerans</name>
    <name type="common">Erwinia herbicola</name>
    <name type="synonym">Pantoea agglomerans</name>
    <dbReference type="NCBI Taxonomy" id="549"/>
    <lineage>
        <taxon>Bacteria</taxon>
        <taxon>Pseudomonadati</taxon>
        <taxon>Pseudomonadota</taxon>
        <taxon>Gammaproteobacteria</taxon>
        <taxon>Enterobacterales</taxon>
        <taxon>Erwiniaceae</taxon>
        <taxon>Pantoea</taxon>
        <taxon>Pantoea agglomerans group</taxon>
    </lineage>
</organism>
<accession>A0A7X2MQC1</accession>
<dbReference type="EMBL" id="WKLC01001138">
    <property type="protein sequence ID" value="MSE17379.1"/>
    <property type="molecule type" value="Genomic_DNA"/>
</dbReference>
<name>A0A7X2MQC1_ENTAG</name>
<dbReference type="InterPro" id="IPR001296">
    <property type="entry name" value="Glyco_trans_1"/>
</dbReference>
<evidence type="ECO:0000313" key="3">
    <source>
        <dbReference type="Proteomes" id="UP000461948"/>
    </source>
</evidence>
<dbReference type="Gene3D" id="3.40.50.2000">
    <property type="entry name" value="Glycogen Phosphorylase B"/>
    <property type="match status" value="1"/>
</dbReference>
<sequence length="170" mass="19063">NTDIKGFHLIKYAFSNISEDEGKLIIVDNAVNLGFKSFHDNDLAGLRNVEVVPAFTQENIDAFFDSIDILLHPTQAKESFGLTVREALIRNVWVITSDAGGAVEDIIPGKNGFIIPFNNDGGTLLECVKETIAHFSYLPQTEEVHLPHSHIRTFGEQYEELKDIYRSCIK</sequence>